<dbReference type="EMBL" id="QEAP01000023">
    <property type="protein sequence ID" value="TPX77335.1"/>
    <property type="molecule type" value="Genomic_DNA"/>
</dbReference>
<feature type="compositionally biased region" description="Polar residues" evidence="1">
    <location>
        <begin position="166"/>
        <end position="181"/>
    </location>
</feature>
<dbReference type="InterPro" id="IPR011993">
    <property type="entry name" value="PH-like_dom_sf"/>
</dbReference>
<dbReference type="InterPro" id="IPR001849">
    <property type="entry name" value="PH_domain"/>
</dbReference>
<dbReference type="Proteomes" id="UP000320333">
    <property type="component" value="Unassembled WGS sequence"/>
</dbReference>
<comment type="caution">
    <text evidence="3">The sequence shown here is derived from an EMBL/GenBank/DDBJ whole genome shotgun (WGS) entry which is preliminary data.</text>
</comment>
<dbReference type="AlphaFoldDB" id="A0A507FP24"/>
<dbReference type="SUPFAM" id="SSF50729">
    <property type="entry name" value="PH domain-like"/>
    <property type="match status" value="1"/>
</dbReference>
<keyword evidence="4" id="KW-1185">Reference proteome</keyword>
<accession>A0A507FP24</accession>
<proteinExistence type="predicted"/>
<evidence type="ECO:0000256" key="1">
    <source>
        <dbReference type="SAM" id="MobiDB-lite"/>
    </source>
</evidence>
<evidence type="ECO:0000259" key="2">
    <source>
        <dbReference type="PROSITE" id="PS50003"/>
    </source>
</evidence>
<feature type="region of interest" description="Disordered" evidence="1">
    <location>
        <begin position="162"/>
        <end position="214"/>
    </location>
</feature>
<gene>
    <name evidence="3" type="ORF">CcCBS67573_g01399</name>
</gene>
<reference evidence="3 4" key="1">
    <citation type="journal article" date="2019" name="Sci. Rep.">
        <title>Comparative genomics of chytrid fungi reveal insights into the obligate biotrophic and pathogenic lifestyle of Synchytrium endobioticum.</title>
        <authorList>
            <person name="van de Vossenberg B.T.L.H."/>
            <person name="Warris S."/>
            <person name="Nguyen H.D.T."/>
            <person name="van Gent-Pelzer M.P.E."/>
            <person name="Joly D.L."/>
            <person name="van de Geest H.C."/>
            <person name="Bonants P.J.M."/>
            <person name="Smith D.S."/>
            <person name="Levesque C.A."/>
            <person name="van der Lee T.A.J."/>
        </authorList>
    </citation>
    <scope>NUCLEOTIDE SEQUENCE [LARGE SCALE GENOMIC DNA]</scope>
    <source>
        <strain evidence="3 4">CBS 675.73</strain>
    </source>
</reference>
<dbReference type="Pfam" id="PF00169">
    <property type="entry name" value="PH"/>
    <property type="match status" value="1"/>
</dbReference>
<evidence type="ECO:0000313" key="3">
    <source>
        <dbReference type="EMBL" id="TPX77335.1"/>
    </source>
</evidence>
<evidence type="ECO:0000313" key="4">
    <source>
        <dbReference type="Proteomes" id="UP000320333"/>
    </source>
</evidence>
<organism evidence="3 4">
    <name type="scientific">Chytriomyces confervae</name>
    <dbReference type="NCBI Taxonomy" id="246404"/>
    <lineage>
        <taxon>Eukaryota</taxon>
        <taxon>Fungi</taxon>
        <taxon>Fungi incertae sedis</taxon>
        <taxon>Chytridiomycota</taxon>
        <taxon>Chytridiomycota incertae sedis</taxon>
        <taxon>Chytridiomycetes</taxon>
        <taxon>Chytridiales</taxon>
        <taxon>Chytriomycetaceae</taxon>
        <taxon>Chytriomyces</taxon>
    </lineage>
</organism>
<dbReference type="CDD" id="cd00821">
    <property type="entry name" value="PH"/>
    <property type="match status" value="1"/>
</dbReference>
<dbReference type="OrthoDB" id="10399811at2759"/>
<dbReference type="Gene3D" id="2.30.29.30">
    <property type="entry name" value="Pleckstrin-homology domain (PH domain)/Phosphotyrosine-binding domain (PTB)"/>
    <property type="match status" value="1"/>
</dbReference>
<feature type="compositionally biased region" description="Low complexity" evidence="1">
    <location>
        <begin position="194"/>
        <end position="205"/>
    </location>
</feature>
<feature type="domain" description="PH" evidence="2">
    <location>
        <begin position="1"/>
        <end position="100"/>
    </location>
</feature>
<dbReference type="PROSITE" id="PS50003">
    <property type="entry name" value="PH_DOMAIN"/>
    <property type="match status" value="1"/>
</dbReference>
<name>A0A507FP24_9FUNG</name>
<protein>
    <recommendedName>
        <fullName evidence="2">PH domain-containing protein</fullName>
    </recommendedName>
</protein>
<sequence>MIKATNDEAALCWKEQLFVLTNGWLLLFPSQEEPCERPLSSIPVHSFRGYFDPSASSWILEISGKGTDMDDTIKERTWFLQTESERKCHKWLENLSLAQQDTHPTQPLAPLSFPSEASSDQSIIMQTQDPLLMRLVADPLPLQWGSHTTTFDDSDFPFSEAAVPGITSNMTSPAPSVSSRGSGRMVDSKAIASQQHQQPQQLHQQKLASDWPSYSNSSYHNGSHWGSSSSSLVHTQADTKSSADSKSVSASLLSFSLEPSLVEFGFIRKKHGAAAAAGAGAVSVGEGSSVGRKSGKRWRKLNSVTVDFDIL</sequence>